<feature type="compositionally biased region" description="Polar residues" evidence="1">
    <location>
        <begin position="351"/>
        <end position="361"/>
    </location>
</feature>
<gene>
    <name evidence="2" type="ORF">OHK93_001115</name>
</gene>
<feature type="region of interest" description="Disordered" evidence="1">
    <location>
        <begin position="464"/>
        <end position="486"/>
    </location>
</feature>
<feature type="region of interest" description="Disordered" evidence="1">
    <location>
        <begin position="346"/>
        <end position="448"/>
    </location>
</feature>
<accession>A0AA43TSJ4</accession>
<feature type="compositionally biased region" description="Acidic residues" evidence="1">
    <location>
        <begin position="94"/>
        <end position="107"/>
    </location>
</feature>
<feature type="compositionally biased region" description="Polar residues" evidence="1">
    <location>
        <begin position="1"/>
        <end position="11"/>
    </location>
</feature>
<dbReference type="EMBL" id="JAPUFD010000010">
    <property type="protein sequence ID" value="MDI1489916.1"/>
    <property type="molecule type" value="Genomic_DNA"/>
</dbReference>
<feature type="compositionally biased region" description="Low complexity" evidence="1">
    <location>
        <begin position="405"/>
        <end position="414"/>
    </location>
</feature>
<evidence type="ECO:0000313" key="3">
    <source>
        <dbReference type="Proteomes" id="UP001161017"/>
    </source>
</evidence>
<comment type="caution">
    <text evidence="2">The sequence shown here is derived from an EMBL/GenBank/DDBJ whole genome shotgun (WGS) entry which is preliminary data.</text>
</comment>
<reference evidence="2" key="1">
    <citation type="journal article" date="2023" name="Genome Biol. Evol.">
        <title>First Whole Genome Sequence and Flow Cytometry Genome Size Data for the Lichen-Forming Fungus Ramalina farinacea (Ascomycota).</title>
        <authorList>
            <person name="Llewellyn T."/>
            <person name="Mian S."/>
            <person name="Hill R."/>
            <person name="Leitch I.J."/>
            <person name="Gaya E."/>
        </authorList>
    </citation>
    <scope>NUCLEOTIDE SEQUENCE</scope>
    <source>
        <strain evidence="2">LIQ254RAFAR</strain>
    </source>
</reference>
<evidence type="ECO:0000313" key="2">
    <source>
        <dbReference type="EMBL" id="MDI1489916.1"/>
    </source>
</evidence>
<evidence type="ECO:0000256" key="1">
    <source>
        <dbReference type="SAM" id="MobiDB-lite"/>
    </source>
</evidence>
<feature type="compositionally biased region" description="Low complexity" evidence="1">
    <location>
        <begin position="310"/>
        <end position="319"/>
    </location>
</feature>
<feature type="compositionally biased region" description="Polar residues" evidence="1">
    <location>
        <begin position="437"/>
        <end position="448"/>
    </location>
</feature>
<protein>
    <submittedName>
        <fullName evidence="2">Uncharacterized protein</fullName>
    </submittedName>
</protein>
<sequence length="590" mass="64878">MAFQQPIQQPSLRPVSAPAADQSTAAPRTTCQPSEDDSREWILFPRADSASLTKTTSTERTPKTAGLSRLSDFGSLNTIPRSGAEQALHSDGALESDQEDAELDSLDDGLQAFQEPSLPHRLDSFHQDASVFPRHDGLGTFPASSPEGQDQIWHFERYNPRKRSFAGHHRRRSSVQRRLEAVEENDASRVETEKRERIEKWRLDHSRILLDEIEKQTRQRRFSVLSQHSRHAETVSPTVRTTDHTDHTDHPLVEPQAQDPKASPVEASESMIERITRRVIRDFIGLDDAMMSVIYGESLPEETQSVQARPSTPSPSITPAIKARSWESRLLNRLARELGMLFDQLTDPTGPLNSPSTSTPSHADYAGIPITERTSSRTHPRGSSLLRPIISPTSPSFDFNALKQTPTSPTAAAADSHHASLWGIEEEPAHPSSSSSHNTTDPQEYWSQPPNLRTVFRLLHSHFTSPALRRPTTPPPNKNIATTSTPDSLRRAAIIRQHHPLTSKLSSSSNNPLNSNSHYYHTASRYSGSYCGSQSLRRAGGSRRGGGSMTTYSMGAGSSSRNFWDLGGQPGPGSSGVVGGGGGLGMWGEV</sequence>
<feature type="region of interest" description="Disordered" evidence="1">
    <location>
        <begin position="1"/>
        <end position="118"/>
    </location>
</feature>
<organism evidence="2 3">
    <name type="scientific">Ramalina farinacea</name>
    <dbReference type="NCBI Taxonomy" id="258253"/>
    <lineage>
        <taxon>Eukaryota</taxon>
        <taxon>Fungi</taxon>
        <taxon>Dikarya</taxon>
        <taxon>Ascomycota</taxon>
        <taxon>Pezizomycotina</taxon>
        <taxon>Lecanoromycetes</taxon>
        <taxon>OSLEUM clade</taxon>
        <taxon>Lecanoromycetidae</taxon>
        <taxon>Lecanorales</taxon>
        <taxon>Lecanorineae</taxon>
        <taxon>Ramalinaceae</taxon>
        <taxon>Ramalina</taxon>
    </lineage>
</organism>
<name>A0AA43TSJ4_9LECA</name>
<dbReference type="AlphaFoldDB" id="A0AA43TSJ4"/>
<feature type="region of interest" description="Disordered" evidence="1">
    <location>
        <begin position="223"/>
        <end position="269"/>
    </location>
</feature>
<feature type="compositionally biased region" description="Polar residues" evidence="1">
    <location>
        <begin position="21"/>
        <end position="33"/>
    </location>
</feature>
<dbReference type="Proteomes" id="UP001161017">
    <property type="component" value="Unassembled WGS sequence"/>
</dbReference>
<keyword evidence="3" id="KW-1185">Reference proteome</keyword>
<proteinExistence type="predicted"/>
<feature type="region of interest" description="Disordered" evidence="1">
    <location>
        <begin position="301"/>
        <end position="320"/>
    </location>
</feature>
<feature type="compositionally biased region" description="Basic and acidic residues" evidence="1">
    <location>
        <begin position="241"/>
        <end position="252"/>
    </location>
</feature>